<dbReference type="EMBL" id="CAOQHR010000005">
    <property type="protein sequence ID" value="CAI6334791.1"/>
    <property type="molecule type" value="Genomic_DNA"/>
</dbReference>
<dbReference type="Gene3D" id="1.10.390.10">
    <property type="entry name" value="Neutral Protease Domain 2"/>
    <property type="match status" value="1"/>
</dbReference>
<dbReference type="GO" id="GO:0006508">
    <property type="term" value="P:proteolysis"/>
    <property type="evidence" value="ECO:0007669"/>
    <property type="project" value="UniProtKB-KW"/>
</dbReference>
<keyword evidence="4 13" id="KW-0645">Protease</keyword>
<comment type="similarity">
    <text evidence="2 13">Belongs to the peptidase M36 family.</text>
</comment>
<comment type="subcellular location">
    <subcellularLocation>
        <location evidence="1 13">Secreted</location>
    </subcellularLocation>
</comment>
<feature type="binding site" evidence="12">
    <location>
        <position position="433"/>
    </location>
    <ligand>
        <name>Zn(2+)</name>
        <dbReference type="ChEBI" id="CHEBI:29105"/>
        <note>catalytic</note>
    </ligand>
</feature>
<evidence type="ECO:0000256" key="8">
    <source>
        <dbReference type="ARBA" id="ARBA00022833"/>
    </source>
</evidence>
<name>A0A9W4XRF4_9PLEO</name>
<feature type="binding site" evidence="12">
    <location>
        <position position="437"/>
    </location>
    <ligand>
        <name>Zn(2+)</name>
        <dbReference type="ChEBI" id="CHEBI:29105"/>
        <note>catalytic</note>
    </ligand>
</feature>
<keyword evidence="6 13" id="KW-0732">Signal</keyword>
<dbReference type="InterPro" id="IPR001842">
    <property type="entry name" value="Peptidase_M36"/>
</dbReference>
<dbReference type="PANTHER" id="PTHR33478:SF1">
    <property type="entry name" value="EXTRACELLULAR METALLOPROTEINASE MEP"/>
    <property type="match status" value="1"/>
</dbReference>
<dbReference type="InterPro" id="IPR027268">
    <property type="entry name" value="Peptidase_M4/M1_CTD_sf"/>
</dbReference>
<evidence type="ECO:0000256" key="6">
    <source>
        <dbReference type="ARBA" id="ARBA00022729"/>
    </source>
</evidence>
<comment type="cofactor">
    <cofactor evidence="12">
        <name>Zn(2+)</name>
        <dbReference type="ChEBI" id="CHEBI:29105"/>
    </cofactor>
    <text evidence="12">Binds 1 zinc ion per subunit.</text>
</comment>
<evidence type="ECO:0000256" key="4">
    <source>
        <dbReference type="ARBA" id="ARBA00022670"/>
    </source>
</evidence>
<feature type="domain" description="FTP" evidence="14">
    <location>
        <begin position="87"/>
        <end position="138"/>
    </location>
</feature>
<evidence type="ECO:0000256" key="11">
    <source>
        <dbReference type="PIRSR" id="PIRSR601842-1"/>
    </source>
</evidence>
<evidence type="ECO:0000256" key="10">
    <source>
        <dbReference type="ARBA" id="ARBA00023145"/>
    </source>
</evidence>
<keyword evidence="8 12" id="KW-0862">Zinc</keyword>
<organism evidence="15 16">
    <name type="scientific">Periconia digitata</name>
    <dbReference type="NCBI Taxonomy" id="1303443"/>
    <lineage>
        <taxon>Eukaryota</taxon>
        <taxon>Fungi</taxon>
        <taxon>Dikarya</taxon>
        <taxon>Ascomycota</taxon>
        <taxon>Pezizomycotina</taxon>
        <taxon>Dothideomycetes</taxon>
        <taxon>Pleosporomycetidae</taxon>
        <taxon>Pleosporales</taxon>
        <taxon>Massarineae</taxon>
        <taxon>Periconiaceae</taxon>
        <taxon>Periconia</taxon>
    </lineage>
</organism>
<keyword evidence="3 13" id="KW-0964">Secreted</keyword>
<evidence type="ECO:0000256" key="13">
    <source>
        <dbReference type="RuleBase" id="RU364017"/>
    </source>
</evidence>
<evidence type="ECO:0000256" key="5">
    <source>
        <dbReference type="ARBA" id="ARBA00022723"/>
    </source>
</evidence>
<keyword evidence="5 12" id="KW-0479">Metal-binding</keyword>
<keyword evidence="7 13" id="KW-0378">Hydrolase</keyword>
<feature type="binding site" evidence="12">
    <location>
        <position position="247"/>
    </location>
    <ligand>
        <name>Zn(2+)</name>
        <dbReference type="ChEBI" id="CHEBI:29105"/>
        <note>catalytic</note>
    </ligand>
</feature>
<dbReference type="Proteomes" id="UP001152607">
    <property type="component" value="Unassembled WGS sequence"/>
</dbReference>
<feature type="binding site" evidence="12">
    <location>
        <position position="463"/>
    </location>
    <ligand>
        <name>Zn(2+)</name>
        <dbReference type="ChEBI" id="CHEBI:29105"/>
        <note>catalytic</note>
    </ligand>
</feature>
<dbReference type="InterPro" id="IPR011096">
    <property type="entry name" value="FTP_domain"/>
</dbReference>
<evidence type="ECO:0000313" key="16">
    <source>
        <dbReference type="Proteomes" id="UP001152607"/>
    </source>
</evidence>
<evidence type="ECO:0000256" key="7">
    <source>
        <dbReference type="ARBA" id="ARBA00022801"/>
    </source>
</evidence>
<dbReference type="GO" id="GO:0005576">
    <property type="term" value="C:extracellular region"/>
    <property type="evidence" value="ECO:0007669"/>
    <property type="project" value="UniProtKB-SubCell"/>
</dbReference>
<evidence type="ECO:0000256" key="2">
    <source>
        <dbReference type="ARBA" id="ARBA00006006"/>
    </source>
</evidence>
<evidence type="ECO:0000256" key="1">
    <source>
        <dbReference type="ARBA" id="ARBA00004613"/>
    </source>
</evidence>
<proteinExistence type="inferred from homology"/>
<gene>
    <name evidence="15" type="ORF">PDIGIT_LOCUS7859</name>
</gene>
<dbReference type="OrthoDB" id="3227768at2759"/>
<feature type="chain" id="PRO_5041016507" description="Extracellular metalloproteinase" evidence="13">
    <location>
        <begin position="20"/>
        <end position="638"/>
    </location>
</feature>
<dbReference type="Pfam" id="PF07504">
    <property type="entry name" value="FTP"/>
    <property type="match status" value="1"/>
</dbReference>
<dbReference type="Gene3D" id="3.10.170.10">
    <property type="match status" value="1"/>
</dbReference>
<keyword evidence="16" id="KW-1185">Reference proteome</keyword>
<feature type="active site" evidence="11">
    <location>
        <position position="434"/>
    </location>
</feature>
<dbReference type="SUPFAM" id="SSF55486">
    <property type="entry name" value="Metalloproteases ('zincins'), catalytic domain"/>
    <property type="match status" value="1"/>
</dbReference>
<dbReference type="GO" id="GO:0004222">
    <property type="term" value="F:metalloendopeptidase activity"/>
    <property type="evidence" value="ECO:0007669"/>
    <property type="project" value="InterPro"/>
</dbReference>
<evidence type="ECO:0000259" key="14">
    <source>
        <dbReference type="Pfam" id="PF07504"/>
    </source>
</evidence>
<keyword evidence="10 13" id="KW-0865">Zymogen</keyword>
<keyword evidence="9 13" id="KW-0482">Metalloprotease</keyword>
<accession>A0A9W4XRF4</accession>
<dbReference type="AlphaFoldDB" id="A0A9W4XRF4"/>
<protein>
    <recommendedName>
        <fullName evidence="13">Extracellular metalloproteinase</fullName>
        <ecNumber evidence="13">3.4.24.-</ecNumber>
    </recommendedName>
    <alternativeName>
        <fullName evidence="13">Fungalysin</fullName>
    </alternativeName>
</protein>
<sequence>MRSFVLGSLAALAFQNAAAHPTYSGLSKSSRMLSKRAVDLDSFRVKIKTDYKDSTSIKQDPSISSLTKRADAEGTANELVKTTFPNAEFRMAKDSYTGTNGVSHFYFKQTANGLDIDNADFNVNIARSGEVFSFGNSFFTGEIPPPSKKRDEVEPARALKGAVNTLGLPISAESATATPTGENVFKIEQTTGTVSEPEAELVYIVTSEGNLALSWKVVTDIDTDYLTTYVDATNSDQVHHVLNFVNEASYEVYPWGINDPTEGTRITISDPWDKEASEFGWHSTGSDTYNTTRGNNGIAQDNWSNSAESQYLSLPRPSSPTLDFSYPYSLNESDFRSYINASIAQLWYTSNTYHDLLFHLGFTPAAGNFELNNNNEGGVGNDFVWFNAQDGAGFNNANFRTLPDGSPGRMRMYIWNSTMPFRDGAFEAGIVIHEYTHGLSNRLTGGPANAGCLNLLEAGGMGEGWSDFYATAIRLKESDTREKDYTMGEWASGRPQGIRRFPYSTDNSTNPQVYETNNELTRVHDIGGVWASILYEVLWNLIDEHGKNDGPLPEFDENGVPTDGKYLAMKLVLDGMALQPCNPTFVSARDAIVDADEALTGGANKCLLWTAFAKRGLGTEAKYSSIARTNSFAVPEDC</sequence>
<dbReference type="PANTHER" id="PTHR33478">
    <property type="entry name" value="EXTRACELLULAR METALLOPROTEINASE MEP"/>
    <property type="match status" value="1"/>
</dbReference>
<dbReference type="EC" id="3.4.24.-" evidence="13"/>
<dbReference type="InterPro" id="IPR050371">
    <property type="entry name" value="Fungal_virulence_M36"/>
</dbReference>
<dbReference type="GO" id="GO:0008270">
    <property type="term" value="F:zinc ion binding"/>
    <property type="evidence" value="ECO:0007669"/>
    <property type="project" value="InterPro"/>
</dbReference>
<evidence type="ECO:0000256" key="3">
    <source>
        <dbReference type="ARBA" id="ARBA00022525"/>
    </source>
</evidence>
<feature type="signal peptide" evidence="13">
    <location>
        <begin position="1"/>
        <end position="19"/>
    </location>
</feature>
<reference evidence="15" key="1">
    <citation type="submission" date="2023-01" db="EMBL/GenBank/DDBJ databases">
        <authorList>
            <person name="Van Ghelder C."/>
            <person name="Rancurel C."/>
        </authorList>
    </citation>
    <scope>NUCLEOTIDE SEQUENCE</scope>
    <source>
        <strain evidence="15">CNCM I-4278</strain>
    </source>
</reference>
<comment type="caution">
    <text evidence="15">The sequence shown here is derived from an EMBL/GenBank/DDBJ whole genome shotgun (WGS) entry which is preliminary data.</text>
</comment>
<evidence type="ECO:0000256" key="9">
    <source>
        <dbReference type="ARBA" id="ARBA00023049"/>
    </source>
</evidence>
<evidence type="ECO:0000256" key="12">
    <source>
        <dbReference type="PIRSR" id="PIRSR601842-2"/>
    </source>
</evidence>
<dbReference type="CDD" id="cd09596">
    <property type="entry name" value="M36"/>
    <property type="match status" value="1"/>
</dbReference>
<evidence type="ECO:0000313" key="15">
    <source>
        <dbReference type="EMBL" id="CAI6334791.1"/>
    </source>
</evidence>
<dbReference type="PRINTS" id="PR00999">
    <property type="entry name" value="FUNGALYSIN"/>
</dbReference>
<dbReference type="Pfam" id="PF02128">
    <property type="entry name" value="Peptidase_M36"/>
    <property type="match status" value="1"/>
</dbReference>